<dbReference type="Proteomes" id="UP001215549">
    <property type="component" value="Chromosome"/>
</dbReference>
<protein>
    <recommendedName>
        <fullName evidence="9">Methyltransferase</fullName>
        <ecNumber evidence="9">2.1.1.-</ecNumber>
    </recommendedName>
</protein>
<dbReference type="PANTHER" id="PTHR13370">
    <property type="entry name" value="RNA METHYLASE-RELATED"/>
    <property type="match status" value="1"/>
</dbReference>
<dbReference type="EC" id="2.1.1.-" evidence="9"/>
<dbReference type="GO" id="GO:0015667">
    <property type="term" value="F:site-specific DNA-methyltransferase (cytosine-N4-specific) activity"/>
    <property type="evidence" value="ECO:0007669"/>
    <property type="project" value="UniProtKB-EC"/>
</dbReference>
<evidence type="ECO:0000256" key="8">
    <source>
        <dbReference type="ARBA" id="ARBA00049120"/>
    </source>
</evidence>
<keyword evidence="4" id="KW-0949">S-adenosyl-L-methionine</keyword>
<comment type="similarity">
    <text evidence="1">Belongs to the N(4)/N(6)-methyltransferase family. N(4) subfamily.</text>
</comment>
<evidence type="ECO:0000256" key="6">
    <source>
        <dbReference type="ARBA" id="ARBA00023125"/>
    </source>
</evidence>
<keyword evidence="5" id="KW-0680">Restriction system</keyword>
<dbReference type="InterPro" id="IPR017985">
    <property type="entry name" value="MeTrfase_CN4_CS"/>
</dbReference>
<dbReference type="GO" id="GO:0009307">
    <property type="term" value="P:DNA restriction-modification system"/>
    <property type="evidence" value="ECO:0007669"/>
    <property type="project" value="UniProtKB-KW"/>
</dbReference>
<dbReference type="SUPFAM" id="SSF53335">
    <property type="entry name" value="S-adenosyl-L-methionine-dependent methyltransferases"/>
    <property type="match status" value="1"/>
</dbReference>
<evidence type="ECO:0000259" key="10">
    <source>
        <dbReference type="Pfam" id="PF01555"/>
    </source>
</evidence>
<keyword evidence="6" id="KW-0238">DNA-binding</keyword>
<evidence type="ECO:0000256" key="4">
    <source>
        <dbReference type="ARBA" id="ARBA00022691"/>
    </source>
</evidence>
<sequence length="291" mass="32856">MTINDRNFLQRGHLDAAPVFPAFPNTIPSRKDHDPSQTVVVGDCLDLLRKIEANSIDAVVTSPPYNIGIRYRTYHDSKPRSEYMEWMEEIASQITRVLADDGSVFINLGAGPDPWISSDVAAEFRKHLMLQNRISWVKNISIGEKSIGHFKPVNSQRYLNRTHEEIFHFTKRGDVKIDRLAVGVPYQDKSNIDRWRHARSDRRCAGNSWYIPYETVRSRAGKFNHPAAFPVGLPLRCLRMHGKAGVVLDPFVGSGTTLVAAQILGWHGIGIEIDEAYAELANARLDELQDP</sequence>
<keyword evidence="2" id="KW-0489">Methyltransferase</keyword>
<dbReference type="GO" id="GO:0009007">
    <property type="term" value="F:site-specific DNA-methyltransferase (adenine-specific) activity"/>
    <property type="evidence" value="ECO:0007669"/>
    <property type="project" value="UniProtKB-EC"/>
</dbReference>
<dbReference type="Pfam" id="PF01555">
    <property type="entry name" value="N6_N4_Mtase"/>
    <property type="match status" value="1"/>
</dbReference>
<accession>A0AA45W2Q5</accession>
<evidence type="ECO:0000313" key="11">
    <source>
        <dbReference type="EMBL" id="SIS70018.1"/>
    </source>
</evidence>
<comment type="catalytic activity">
    <reaction evidence="8">
        <text>a 2'-deoxycytidine in DNA + S-adenosyl-L-methionine = an N(4)-methyl-2'-deoxycytidine in DNA + S-adenosyl-L-homocysteine + H(+)</text>
        <dbReference type="Rhea" id="RHEA:16857"/>
        <dbReference type="Rhea" id="RHEA-COMP:11369"/>
        <dbReference type="Rhea" id="RHEA-COMP:13674"/>
        <dbReference type="ChEBI" id="CHEBI:15378"/>
        <dbReference type="ChEBI" id="CHEBI:57856"/>
        <dbReference type="ChEBI" id="CHEBI:59789"/>
        <dbReference type="ChEBI" id="CHEBI:85452"/>
        <dbReference type="ChEBI" id="CHEBI:137933"/>
        <dbReference type="EC" id="2.1.1.113"/>
    </reaction>
</comment>
<evidence type="ECO:0000256" key="5">
    <source>
        <dbReference type="ARBA" id="ARBA00022747"/>
    </source>
</evidence>
<dbReference type="RefSeq" id="WP_084202919.1">
    <property type="nucleotide sequence ID" value="NZ_CP067140.1"/>
</dbReference>
<evidence type="ECO:0000256" key="9">
    <source>
        <dbReference type="RuleBase" id="RU362026"/>
    </source>
</evidence>
<evidence type="ECO:0000256" key="1">
    <source>
        <dbReference type="ARBA" id="ARBA00010203"/>
    </source>
</evidence>
<dbReference type="PROSITE" id="PS00093">
    <property type="entry name" value="N4_MTASE"/>
    <property type="match status" value="1"/>
</dbReference>
<evidence type="ECO:0000256" key="7">
    <source>
        <dbReference type="ARBA" id="ARBA00047942"/>
    </source>
</evidence>
<dbReference type="EMBL" id="FTOU01000003">
    <property type="protein sequence ID" value="SIS70018.1"/>
    <property type="molecule type" value="Genomic_DNA"/>
</dbReference>
<dbReference type="PRINTS" id="PR00508">
    <property type="entry name" value="S21N4MTFRASE"/>
</dbReference>
<dbReference type="CDD" id="cd02440">
    <property type="entry name" value="AdoMet_MTases"/>
    <property type="match status" value="1"/>
</dbReference>
<evidence type="ECO:0000313" key="12">
    <source>
        <dbReference type="EMBL" id="WCR01397.1"/>
    </source>
</evidence>
<dbReference type="Gene3D" id="3.40.50.150">
    <property type="entry name" value="Vaccinia Virus protein VP39"/>
    <property type="match status" value="1"/>
</dbReference>
<feature type="domain" description="DNA methylase N-4/N-6" evidence="10">
    <location>
        <begin position="56"/>
        <end position="282"/>
    </location>
</feature>
<keyword evidence="14" id="KW-1185">Reference proteome</keyword>
<name>A0AA45W2Q5_9RHOB</name>
<dbReference type="GO" id="GO:0032259">
    <property type="term" value="P:methylation"/>
    <property type="evidence" value="ECO:0007669"/>
    <property type="project" value="UniProtKB-KW"/>
</dbReference>
<evidence type="ECO:0000256" key="3">
    <source>
        <dbReference type="ARBA" id="ARBA00022679"/>
    </source>
</evidence>
<reference evidence="12 14" key="2">
    <citation type="submission" date="2021-01" db="EMBL/GenBank/DDBJ databases">
        <title>Biogeographic distribution of Paracoccus.</title>
        <authorList>
            <person name="Hollensteiner J."/>
            <person name="Leineberger J."/>
            <person name="Brinkhoff T."/>
            <person name="Daniel R."/>
        </authorList>
    </citation>
    <scope>NUCLEOTIDE SEQUENCE [LARGE SCALE GENOMIC DNA]</scope>
    <source>
        <strain evidence="12 14">DSM 18447</strain>
    </source>
</reference>
<evidence type="ECO:0000256" key="2">
    <source>
        <dbReference type="ARBA" id="ARBA00022603"/>
    </source>
</evidence>
<evidence type="ECO:0000313" key="14">
    <source>
        <dbReference type="Proteomes" id="UP001215549"/>
    </source>
</evidence>
<organism evidence="11 13">
    <name type="scientific">Paracoccus saliphilus</name>
    <dbReference type="NCBI Taxonomy" id="405559"/>
    <lineage>
        <taxon>Bacteria</taxon>
        <taxon>Pseudomonadati</taxon>
        <taxon>Pseudomonadota</taxon>
        <taxon>Alphaproteobacteria</taxon>
        <taxon>Rhodobacterales</taxon>
        <taxon>Paracoccaceae</taxon>
        <taxon>Paracoccus</taxon>
    </lineage>
</organism>
<dbReference type="GO" id="GO:0003677">
    <property type="term" value="F:DNA binding"/>
    <property type="evidence" value="ECO:0007669"/>
    <property type="project" value="UniProtKB-KW"/>
</dbReference>
<dbReference type="InterPro" id="IPR002941">
    <property type="entry name" value="DNA_methylase_N4/N6"/>
</dbReference>
<keyword evidence="3" id="KW-0808">Transferase</keyword>
<dbReference type="Proteomes" id="UP000186216">
    <property type="component" value="Unassembled WGS sequence"/>
</dbReference>
<dbReference type="InterPro" id="IPR029063">
    <property type="entry name" value="SAM-dependent_MTases_sf"/>
</dbReference>
<dbReference type="InterPro" id="IPR001091">
    <property type="entry name" value="RM_Methyltransferase"/>
</dbReference>
<dbReference type="AlphaFoldDB" id="A0AA45W2Q5"/>
<dbReference type="GO" id="GO:0008170">
    <property type="term" value="F:N-methyltransferase activity"/>
    <property type="evidence" value="ECO:0007669"/>
    <property type="project" value="InterPro"/>
</dbReference>
<dbReference type="EMBL" id="CP067140">
    <property type="protein sequence ID" value="WCR01397.1"/>
    <property type="molecule type" value="Genomic_DNA"/>
</dbReference>
<comment type="catalytic activity">
    <reaction evidence="7">
        <text>a 2'-deoxyadenosine in DNA + S-adenosyl-L-methionine = an N(6)-methyl-2'-deoxyadenosine in DNA + S-adenosyl-L-homocysteine + H(+)</text>
        <dbReference type="Rhea" id="RHEA:15197"/>
        <dbReference type="Rhea" id="RHEA-COMP:12418"/>
        <dbReference type="Rhea" id="RHEA-COMP:12419"/>
        <dbReference type="ChEBI" id="CHEBI:15378"/>
        <dbReference type="ChEBI" id="CHEBI:57856"/>
        <dbReference type="ChEBI" id="CHEBI:59789"/>
        <dbReference type="ChEBI" id="CHEBI:90615"/>
        <dbReference type="ChEBI" id="CHEBI:90616"/>
        <dbReference type="EC" id="2.1.1.72"/>
    </reaction>
</comment>
<dbReference type="GO" id="GO:0005737">
    <property type="term" value="C:cytoplasm"/>
    <property type="evidence" value="ECO:0007669"/>
    <property type="project" value="TreeGrafter"/>
</dbReference>
<proteinExistence type="inferred from homology"/>
<dbReference type="PANTHER" id="PTHR13370:SF3">
    <property type="entry name" value="TRNA (GUANINE(10)-N2)-METHYLTRANSFERASE HOMOLOG"/>
    <property type="match status" value="1"/>
</dbReference>
<reference evidence="11 13" key="1">
    <citation type="submission" date="2017-01" db="EMBL/GenBank/DDBJ databases">
        <authorList>
            <person name="Varghese N."/>
            <person name="Submissions S."/>
        </authorList>
    </citation>
    <scope>NUCLEOTIDE SEQUENCE [LARGE SCALE GENOMIC DNA]</scope>
    <source>
        <strain evidence="11 13">DSM 18447</strain>
    </source>
</reference>
<evidence type="ECO:0000313" key="13">
    <source>
        <dbReference type="Proteomes" id="UP000186216"/>
    </source>
</evidence>
<gene>
    <name evidence="12" type="ORF">JHX88_10570</name>
    <name evidence="11" type="ORF">SAMN05421772_10386</name>
</gene>